<evidence type="ECO:0000256" key="4">
    <source>
        <dbReference type="ARBA" id="ARBA00022692"/>
    </source>
</evidence>
<dbReference type="OrthoDB" id="6595583at2759"/>
<keyword evidence="8" id="KW-0479">Metal-binding</keyword>
<dbReference type="Pfam" id="PF00209">
    <property type="entry name" value="SNF"/>
    <property type="match status" value="1"/>
</dbReference>
<dbReference type="InterPro" id="IPR000175">
    <property type="entry name" value="Na/ntran_symport"/>
</dbReference>
<dbReference type="GeneID" id="112681883"/>
<dbReference type="AlphaFoldDB" id="A0A8B8FBM2"/>
<organism evidence="10 11">
    <name type="scientific">Sipha flava</name>
    <name type="common">yellow sugarcane aphid</name>
    <dbReference type="NCBI Taxonomy" id="143950"/>
    <lineage>
        <taxon>Eukaryota</taxon>
        <taxon>Metazoa</taxon>
        <taxon>Ecdysozoa</taxon>
        <taxon>Arthropoda</taxon>
        <taxon>Hexapoda</taxon>
        <taxon>Insecta</taxon>
        <taxon>Pterygota</taxon>
        <taxon>Neoptera</taxon>
        <taxon>Paraneoptera</taxon>
        <taxon>Hemiptera</taxon>
        <taxon>Sternorrhyncha</taxon>
        <taxon>Aphidomorpha</taxon>
        <taxon>Aphidoidea</taxon>
        <taxon>Aphididae</taxon>
        <taxon>Sipha</taxon>
    </lineage>
</organism>
<evidence type="ECO:0000256" key="7">
    <source>
        <dbReference type="ARBA" id="ARBA00023136"/>
    </source>
</evidence>
<dbReference type="PANTHER" id="PTHR11616:SF240">
    <property type="entry name" value="BLOATED TUBULES, ISOFORM B-RELATED"/>
    <property type="match status" value="1"/>
</dbReference>
<keyword evidence="5" id="KW-0769">Symport</keyword>
<keyword evidence="6 9" id="KW-1133">Transmembrane helix</keyword>
<keyword evidence="4 9" id="KW-0812">Transmembrane</keyword>
<evidence type="ECO:0000256" key="9">
    <source>
        <dbReference type="SAM" id="Phobius"/>
    </source>
</evidence>
<protein>
    <submittedName>
        <fullName evidence="11">Sodium-dependent noradrenaline transporter-like</fullName>
    </submittedName>
</protein>
<dbReference type="PANTHER" id="PTHR11616">
    <property type="entry name" value="SODIUM/CHLORIDE DEPENDENT TRANSPORTER"/>
    <property type="match status" value="1"/>
</dbReference>
<accession>A0A8B8FBM2</accession>
<evidence type="ECO:0000256" key="5">
    <source>
        <dbReference type="ARBA" id="ARBA00022847"/>
    </source>
</evidence>
<name>A0A8B8FBM2_9HEMI</name>
<comment type="subcellular location">
    <subcellularLocation>
        <location evidence="1">Membrane</location>
        <topology evidence="1">Multi-pass membrane protein</topology>
    </subcellularLocation>
</comment>
<feature type="transmembrane region" description="Helical" evidence="9">
    <location>
        <begin position="59"/>
        <end position="77"/>
    </location>
</feature>
<keyword evidence="3" id="KW-0813">Transport</keyword>
<dbReference type="SUPFAM" id="SSF161070">
    <property type="entry name" value="SNF-like"/>
    <property type="match status" value="1"/>
</dbReference>
<dbReference type="Proteomes" id="UP000694846">
    <property type="component" value="Unplaced"/>
</dbReference>
<evidence type="ECO:0000256" key="2">
    <source>
        <dbReference type="ARBA" id="ARBA00006459"/>
    </source>
</evidence>
<keyword evidence="10" id="KW-1185">Reference proteome</keyword>
<dbReference type="PROSITE" id="PS50267">
    <property type="entry name" value="NA_NEUROTRAN_SYMP_3"/>
    <property type="match status" value="1"/>
</dbReference>
<feature type="transmembrane region" description="Helical" evidence="9">
    <location>
        <begin position="27"/>
        <end position="47"/>
    </location>
</feature>
<evidence type="ECO:0000256" key="6">
    <source>
        <dbReference type="ARBA" id="ARBA00022989"/>
    </source>
</evidence>
<evidence type="ECO:0000256" key="8">
    <source>
        <dbReference type="PIRSR" id="PIRSR600175-1"/>
    </source>
</evidence>
<evidence type="ECO:0000313" key="11">
    <source>
        <dbReference type="RefSeq" id="XP_025408006.1"/>
    </source>
</evidence>
<dbReference type="InterPro" id="IPR037272">
    <property type="entry name" value="SNS_sf"/>
</dbReference>
<evidence type="ECO:0000313" key="10">
    <source>
        <dbReference type="Proteomes" id="UP000694846"/>
    </source>
</evidence>
<feature type="transmembrane region" description="Helical" evidence="9">
    <location>
        <begin position="206"/>
        <end position="227"/>
    </location>
</feature>
<feature type="transmembrane region" description="Helical" evidence="9">
    <location>
        <begin position="98"/>
        <end position="117"/>
    </location>
</feature>
<evidence type="ECO:0000256" key="1">
    <source>
        <dbReference type="ARBA" id="ARBA00004141"/>
    </source>
</evidence>
<dbReference type="GO" id="GO:0035725">
    <property type="term" value="P:sodium ion transmembrane transport"/>
    <property type="evidence" value="ECO:0007669"/>
    <property type="project" value="TreeGrafter"/>
</dbReference>
<feature type="binding site" evidence="8">
    <location>
        <position position="3"/>
    </location>
    <ligand>
        <name>Na(+)</name>
        <dbReference type="ChEBI" id="CHEBI:29101"/>
        <label>1</label>
    </ligand>
</feature>
<keyword evidence="7 9" id="KW-0472">Membrane</keyword>
<feature type="transmembrane region" description="Helical" evidence="9">
    <location>
        <begin position="173"/>
        <end position="194"/>
    </location>
</feature>
<dbReference type="GO" id="GO:0046872">
    <property type="term" value="F:metal ion binding"/>
    <property type="evidence" value="ECO:0007669"/>
    <property type="project" value="UniProtKB-KW"/>
</dbReference>
<feature type="transmembrane region" description="Helical" evidence="9">
    <location>
        <begin position="129"/>
        <end position="152"/>
    </location>
</feature>
<proteinExistence type="inferred from homology"/>
<dbReference type="GO" id="GO:0005886">
    <property type="term" value="C:plasma membrane"/>
    <property type="evidence" value="ECO:0007669"/>
    <property type="project" value="TreeGrafter"/>
</dbReference>
<dbReference type="RefSeq" id="XP_025408006.1">
    <property type="nucleotide sequence ID" value="XM_025552221.1"/>
</dbReference>
<keyword evidence="8" id="KW-0915">Sodium</keyword>
<dbReference type="GO" id="GO:0015293">
    <property type="term" value="F:symporter activity"/>
    <property type="evidence" value="ECO:0007669"/>
    <property type="project" value="UniProtKB-KW"/>
</dbReference>
<reference evidence="11" key="1">
    <citation type="submission" date="2025-08" db="UniProtKB">
        <authorList>
            <consortium name="RefSeq"/>
        </authorList>
    </citation>
    <scope>IDENTIFICATION</scope>
    <source>
        <tissue evidence="11">Whole body</tissue>
    </source>
</reference>
<gene>
    <name evidence="11" type="primary">LOC112681883</name>
</gene>
<sequence>MLNTICAVTATFIVFGTANIIACKFHISFYSVFISGPGMFFIAVSHAVKDLPFPEVLTLWSFFVLFVICILTQHSYLKPVIYLLKTYLKQYNIKSPDNLPNIVCATMFGLSLVTVTNGGEMLISLVDDIGSAMGILMITTFEAILIFGIYGMNEFCADLAFMTNNSPSIALKLLFIGGPVFIIHIIFASSLNWISPSFQNVTYPPMMYWVAWSLAMITLLILMSFAAHTIIQFIKIKDFYGSFEPTERWVPDLFHSLNQLESMAVVRKEVEYNTGNHLTFGVGRPKLCIKVDNATQTNIHHQTGNEHQNVISNQRQKHYYLEVFNGSCNDYQLERKHNENEVIIWNHSLLLEHSLDYGILEKYVQTD</sequence>
<evidence type="ECO:0000256" key="3">
    <source>
        <dbReference type="ARBA" id="ARBA00022448"/>
    </source>
</evidence>
<comment type="similarity">
    <text evidence="2">Belongs to the sodium:neurotransmitter symporter (SNF) (TC 2.A.22) family.</text>
</comment>